<keyword evidence="1" id="KW-0812">Transmembrane</keyword>
<reference evidence="2" key="1">
    <citation type="submission" date="2023-08" db="EMBL/GenBank/DDBJ databases">
        <title>Black Yeasts Isolated from many extreme environments.</title>
        <authorList>
            <person name="Coleine C."/>
            <person name="Stajich J.E."/>
            <person name="Selbmann L."/>
        </authorList>
    </citation>
    <scope>NUCLEOTIDE SEQUENCE</scope>
    <source>
        <strain evidence="2">CCFEE 5401</strain>
    </source>
</reference>
<gene>
    <name evidence="2" type="ORF">LTR62_004178</name>
</gene>
<comment type="caution">
    <text evidence="2">The sequence shown here is derived from an EMBL/GenBank/DDBJ whole genome shotgun (WGS) entry which is preliminary data.</text>
</comment>
<feature type="transmembrane region" description="Helical" evidence="1">
    <location>
        <begin position="20"/>
        <end position="41"/>
    </location>
</feature>
<sequence>MSRLAQSIRWVGMPAYLALMSYNSPLTALALPLIAAPTVGLSYWHHHQQPKERKADFDTLTYIYALSATIGPILAMSAQVLLAFGAARLLFGAAGWRPYIRAFMQTDVQAATPEIAIAHRAITRQWQHWLFLAVVPTFLAGGIEEILKYSAIAVLRRQHAKKGGRLDCRKPPSKYLYLQYAVTTSLAYCTFESLGFIRAMDKSGASRGKTALMVVERIALGGLGHCLTSCLLAANAAALGQYRETIGNWWRIIRDPIIYHGTFNLMLFALSSYNGNVGWVHPDDPWQVAGGLVVIESIQLGLYVQFRRTWQALKDETSS</sequence>
<dbReference type="AlphaFoldDB" id="A0AAN7YJN8"/>
<keyword evidence="1" id="KW-0472">Membrane</keyword>
<protein>
    <submittedName>
        <fullName evidence="2">Uncharacterized protein</fullName>
    </submittedName>
</protein>
<evidence type="ECO:0000256" key="1">
    <source>
        <dbReference type="SAM" id="Phobius"/>
    </source>
</evidence>
<accession>A0AAN7YJN8</accession>
<dbReference type="Pfam" id="PF13367">
    <property type="entry name" value="PrsW-protease"/>
    <property type="match status" value="1"/>
</dbReference>
<dbReference type="InterPro" id="IPR026898">
    <property type="entry name" value="PrsW"/>
</dbReference>
<feature type="transmembrane region" description="Helical" evidence="1">
    <location>
        <begin position="62"/>
        <end position="91"/>
    </location>
</feature>
<feature type="transmembrane region" description="Helical" evidence="1">
    <location>
        <begin position="286"/>
        <end position="304"/>
    </location>
</feature>
<dbReference type="GO" id="GO:0008233">
    <property type="term" value="F:peptidase activity"/>
    <property type="evidence" value="ECO:0007669"/>
    <property type="project" value="InterPro"/>
</dbReference>
<dbReference type="EMBL" id="JAVRRL010000003">
    <property type="protein sequence ID" value="KAK5118131.1"/>
    <property type="molecule type" value="Genomic_DNA"/>
</dbReference>
<dbReference type="Proteomes" id="UP001310890">
    <property type="component" value="Unassembled WGS sequence"/>
</dbReference>
<evidence type="ECO:0000313" key="3">
    <source>
        <dbReference type="Proteomes" id="UP001310890"/>
    </source>
</evidence>
<organism evidence="2 3">
    <name type="scientific">Meristemomyces frigidus</name>
    <dbReference type="NCBI Taxonomy" id="1508187"/>
    <lineage>
        <taxon>Eukaryota</taxon>
        <taxon>Fungi</taxon>
        <taxon>Dikarya</taxon>
        <taxon>Ascomycota</taxon>
        <taxon>Pezizomycotina</taxon>
        <taxon>Dothideomycetes</taxon>
        <taxon>Dothideomycetidae</taxon>
        <taxon>Mycosphaerellales</taxon>
        <taxon>Teratosphaeriaceae</taxon>
        <taxon>Meristemomyces</taxon>
    </lineage>
</organism>
<name>A0AAN7YJN8_9PEZI</name>
<feature type="transmembrane region" description="Helical" evidence="1">
    <location>
        <begin position="176"/>
        <end position="197"/>
    </location>
</feature>
<feature type="transmembrane region" description="Helical" evidence="1">
    <location>
        <begin position="217"/>
        <end position="237"/>
    </location>
</feature>
<feature type="transmembrane region" description="Helical" evidence="1">
    <location>
        <begin position="129"/>
        <end position="155"/>
    </location>
</feature>
<proteinExistence type="predicted"/>
<keyword evidence="1" id="KW-1133">Transmembrane helix</keyword>
<evidence type="ECO:0000313" key="2">
    <source>
        <dbReference type="EMBL" id="KAK5118131.1"/>
    </source>
</evidence>